<dbReference type="PANTHER" id="PTHR33395">
    <property type="entry name" value="TRANSCRIPTASE, PUTATIVE-RELATED-RELATED"/>
    <property type="match status" value="1"/>
</dbReference>
<dbReference type="GO" id="GO:0007508">
    <property type="term" value="P:larval heart development"/>
    <property type="evidence" value="ECO:0007669"/>
    <property type="project" value="TreeGrafter"/>
</dbReference>
<comment type="caution">
    <text evidence="2">The sequence shown here is derived from an EMBL/GenBank/DDBJ whole genome shotgun (WGS) entry which is preliminary data.</text>
</comment>
<feature type="transmembrane region" description="Helical" evidence="1">
    <location>
        <begin position="569"/>
        <end position="588"/>
    </location>
</feature>
<evidence type="ECO:0000313" key="3">
    <source>
        <dbReference type="Proteomes" id="UP000683360"/>
    </source>
</evidence>
<dbReference type="OrthoDB" id="6120478at2759"/>
<dbReference type="GO" id="GO:0031012">
    <property type="term" value="C:extracellular matrix"/>
    <property type="evidence" value="ECO:0007669"/>
    <property type="project" value="TreeGrafter"/>
</dbReference>
<name>A0A8S3U0M7_MYTED</name>
<sequence length="655" mass="73475">MPNPTSNNGRHYVLTTSSNLPGWNWKTRTLKPESTCQKNHYKFGDILDDNGLVQLVEEPTRGPNTLDLVITNNPTRFTRTKVIPGVSDHDIVFSEIDTKPLSRKQKPRNIPLYRKANWETIKEEMIQTHEKIRNLASNGSSAEELWLLFKTKLNQSVTNHIPHKIAKQKDSLPWLTPNVRKLIRRRDRLYKRKKKSADPKITSKFKEARQKVQKELRRAYWKYIENIVTPKEETQPHSNMKRFWTYIKHMKTDSSGVAPLRSDGVLHSHPVDQATILNKQFQSAFSSKETYSPEEFKSRCNMPGQYPSAEDLIITENGTKMKLLLCVLGLICIVYAQRGDIGFFEDDVDDFNAPVDNWDEDRGDGWGYHTPTWEAGTGPLVSAQAFDTQPFDHQTFDHQAFPATNIQYPQKDIYDFTEGNYGYIGQLGKHCKVIKGYGNRINYHEIYQSYNDGGSYNKGYPSSIGLQQFPSYAENHFNYQNSHQGDNTLSTVPFTAAGGAVPLTSMLTGPTSSIGGFPSYTDIKNQYYQNNNEIPNSLSTAPGTNMGFVAPSVAAFSSPLSNAEKMNSLLVVLLASVVLLGMTSAQSFNLFPTLASSTAGGLLTLGAFGLPFLLANGGGNFFGGGGRRGPPVNFQPLNIPPYPRPFVGPFPPRHW</sequence>
<accession>A0A8S3U0M7</accession>
<gene>
    <name evidence="2" type="ORF">MEDL_48179</name>
</gene>
<protein>
    <submittedName>
        <fullName evidence="2">Uncharacterized protein</fullName>
    </submittedName>
</protein>
<reference evidence="2" key="1">
    <citation type="submission" date="2021-03" db="EMBL/GenBank/DDBJ databases">
        <authorList>
            <person name="Bekaert M."/>
        </authorList>
    </citation>
    <scope>NUCLEOTIDE SEQUENCE</scope>
</reference>
<dbReference type="Proteomes" id="UP000683360">
    <property type="component" value="Unassembled WGS sequence"/>
</dbReference>
<dbReference type="GO" id="GO:0061343">
    <property type="term" value="P:cell adhesion involved in heart morphogenesis"/>
    <property type="evidence" value="ECO:0007669"/>
    <property type="project" value="TreeGrafter"/>
</dbReference>
<dbReference type="AlphaFoldDB" id="A0A8S3U0M7"/>
<keyword evidence="1" id="KW-1133">Transmembrane helix</keyword>
<feature type="transmembrane region" description="Helical" evidence="1">
    <location>
        <begin position="594"/>
        <end position="614"/>
    </location>
</feature>
<proteinExistence type="predicted"/>
<keyword evidence="1" id="KW-0812">Transmembrane</keyword>
<keyword evidence="1" id="KW-0472">Membrane</keyword>
<keyword evidence="3" id="KW-1185">Reference proteome</keyword>
<evidence type="ECO:0000313" key="2">
    <source>
        <dbReference type="EMBL" id="CAG2235582.1"/>
    </source>
</evidence>
<dbReference type="PANTHER" id="PTHR33395:SF22">
    <property type="entry name" value="REVERSE TRANSCRIPTASE DOMAIN-CONTAINING PROTEIN"/>
    <property type="match status" value="1"/>
</dbReference>
<organism evidence="2 3">
    <name type="scientific">Mytilus edulis</name>
    <name type="common">Blue mussel</name>
    <dbReference type="NCBI Taxonomy" id="6550"/>
    <lineage>
        <taxon>Eukaryota</taxon>
        <taxon>Metazoa</taxon>
        <taxon>Spiralia</taxon>
        <taxon>Lophotrochozoa</taxon>
        <taxon>Mollusca</taxon>
        <taxon>Bivalvia</taxon>
        <taxon>Autobranchia</taxon>
        <taxon>Pteriomorphia</taxon>
        <taxon>Mytilida</taxon>
        <taxon>Mytiloidea</taxon>
        <taxon>Mytilidae</taxon>
        <taxon>Mytilinae</taxon>
        <taxon>Mytilus</taxon>
    </lineage>
</organism>
<evidence type="ECO:0000256" key="1">
    <source>
        <dbReference type="SAM" id="Phobius"/>
    </source>
</evidence>
<dbReference type="EMBL" id="CAJPWZ010002323">
    <property type="protein sequence ID" value="CAG2235582.1"/>
    <property type="molecule type" value="Genomic_DNA"/>
</dbReference>